<feature type="compositionally biased region" description="Low complexity" evidence="1">
    <location>
        <begin position="91"/>
        <end position="119"/>
    </location>
</feature>
<evidence type="ECO:0000256" key="1">
    <source>
        <dbReference type="SAM" id="MobiDB-lite"/>
    </source>
</evidence>
<feature type="region of interest" description="Disordered" evidence="1">
    <location>
        <begin position="91"/>
        <end position="161"/>
    </location>
</feature>
<protein>
    <recommendedName>
        <fullName evidence="5">DNase I-like protein</fullName>
    </recommendedName>
</protein>
<dbReference type="InterPro" id="IPR036691">
    <property type="entry name" value="Endo/exonu/phosph_ase_sf"/>
</dbReference>
<reference evidence="3" key="1">
    <citation type="submission" date="2022-08" db="EMBL/GenBank/DDBJ databases">
        <authorList>
            <consortium name="DOE Joint Genome Institute"/>
            <person name="Min B."/>
            <person name="Riley R."/>
            <person name="Sierra-Patev S."/>
            <person name="Naranjo-Ortiz M."/>
            <person name="Looney B."/>
            <person name="Konkel Z."/>
            <person name="Slot J.C."/>
            <person name="Sakamoto Y."/>
            <person name="Steenwyk J.L."/>
            <person name="Rokas A."/>
            <person name="Carro J."/>
            <person name="Camarero S."/>
            <person name="Ferreira P."/>
            <person name="Molpeceres G."/>
            <person name="Ruiz-Duenas F.J."/>
            <person name="Serrano A."/>
            <person name="Henrissat B."/>
            <person name="Drula E."/>
            <person name="Hughes K.W."/>
            <person name="Mata J.L."/>
            <person name="Ishikawa N.K."/>
            <person name="Vargas-Isla R."/>
            <person name="Ushijima S."/>
            <person name="Smith C.A."/>
            <person name="Ahrendt S."/>
            <person name="Andreopoulos W."/>
            <person name="He G."/>
            <person name="Labutti K."/>
            <person name="Lipzen A."/>
            <person name="Ng V."/>
            <person name="Sandor L."/>
            <person name="Barry K."/>
            <person name="Martinez A.T."/>
            <person name="Xiao Y."/>
            <person name="Gibbons J.G."/>
            <person name="Terashima K."/>
            <person name="Hibbett D.S."/>
            <person name="Grigoriev I.V."/>
        </authorList>
    </citation>
    <scope>NUCLEOTIDE SEQUENCE</scope>
    <source>
        <strain evidence="3">TFB9207</strain>
    </source>
</reference>
<dbReference type="SUPFAM" id="SSF56219">
    <property type="entry name" value="DNase I-like"/>
    <property type="match status" value="1"/>
</dbReference>
<evidence type="ECO:0000313" key="3">
    <source>
        <dbReference type="EMBL" id="KAJ3831359.1"/>
    </source>
</evidence>
<sequence length="664" mass="74803">MHRDLRLKRKFHLPFPVNVTKVIFHCPYCDLASRAACVIIVTLSPLNPGFTTAATISPPLIYAQVQQQQELIAKARQEFNDFQHSFTRSLPRSLPRSLDSVPPINVNISDSLSSSQPSTSHEDPREQNVEPSSQRRKTNAGNRRKSAQAGTSSNSQSQSVSSPILSLTLPTSDVGSSTSPSILPLFFYSKREGQTGVLTDEEPRKMSHTREPDLSKHPCTILYLMFPCNLPLIFFLLFTFILPCVCASVPFRTFALNADGLGDVMKINTISNAINFIKPHAWVINKTKSSSPVLSRLHTNNYKTFESVGLQHHSRRGPAKWGVGVGIHSNFQCQQIPVHDDLQGRVVTVDIVIPTMSGRGFIHRLIGLYAPFDPGERNAEAITFWNHITDICLSAPYSWSFIGDCNLTLTEAESSGADREGVCRELYNQCLNRAHGSDIWTSQGVLEASIEVFQSDSSLPGLEFASRMDTKCRQAELHTSTILDDRTFEHRYVSLTNILEKAANETFHRRQLSRASSQRKLVNPRIRLILRESHRINRLIYATKSNQPINEHWVSDYYTSFLHDTSASLPPTHTPLTEHFLHYLKQSRRSLARLRYQEEKAELQRRTTTSARSRINNALLGGSIKKLYPWNASNGPPRALIDPDNPTEFSGISKIYTNEMQLRL</sequence>
<evidence type="ECO:0000256" key="2">
    <source>
        <dbReference type="SAM" id="Phobius"/>
    </source>
</evidence>
<feature type="compositionally biased region" description="Low complexity" evidence="1">
    <location>
        <begin position="147"/>
        <end position="161"/>
    </location>
</feature>
<comment type="caution">
    <text evidence="3">The sequence shown here is derived from an EMBL/GenBank/DDBJ whole genome shotgun (WGS) entry which is preliminary data.</text>
</comment>
<dbReference type="Gene3D" id="3.60.10.10">
    <property type="entry name" value="Endonuclease/exonuclease/phosphatase"/>
    <property type="match status" value="1"/>
</dbReference>
<dbReference type="Proteomes" id="UP001163846">
    <property type="component" value="Unassembled WGS sequence"/>
</dbReference>
<keyword evidence="2" id="KW-0812">Transmembrane</keyword>
<dbReference type="EMBL" id="MU807544">
    <property type="protein sequence ID" value="KAJ3831359.1"/>
    <property type="molecule type" value="Genomic_DNA"/>
</dbReference>
<evidence type="ECO:0008006" key="5">
    <source>
        <dbReference type="Google" id="ProtNLM"/>
    </source>
</evidence>
<keyword evidence="2" id="KW-1133">Transmembrane helix</keyword>
<proteinExistence type="predicted"/>
<gene>
    <name evidence="3" type="ORF">F5878DRAFT_676035</name>
</gene>
<evidence type="ECO:0000313" key="4">
    <source>
        <dbReference type="Proteomes" id="UP001163846"/>
    </source>
</evidence>
<name>A0AA38U2U8_9AGAR</name>
<feature type="transmembrane region" description="Helical" evidence="2">
    <location>
        <begin position="220"/>
        <end position="242"/>
    </location>
</feature>
<dbReference type="AlphaFoldDB" id="A0AA38U2U8"/>
<keyword evidence="4" id="KW-1185">Reference proteome</keyword>
<keyword evidence="2" id="KW-0472">Membrane</keyword>
<accession>A0AA38U2U8</accession>
<feature type="compositionally biased region" description="Basic residues" evidence="1">
    <location>
        <begin position="134"/>
        <end position="146"/>
    </location>
</feature>
<organism evidence="3 4">
    <name type="scientific">Lentinula raphanica</name>
    <dbReference type="NCBI Taxonomy" id="153919"/>
    <lineage>
        <taxon>Eukaryota</taxon>
        <taxon>Fungi</taxon>
        <taxon>Dikarya</taxon>
        <taxon>Basidiomycota</taxon>
        <taxon>Agaricomycotina</taxon>
        <taxon>Agaricomycetes</taxon>
        <taxon>Agaricomycetidae</taxon>
        <taxon>Agaricales</taxon>
        <taxon>Marasmiineae</taxon>
        <taxon>Omphalotaceae</taxon>
        <taxon>Lentinula</taxon>
    </lineage>
</organism>